<gene>
    <name evidence="10" type="ORF">K491DRAFT_718983</name>
</gene>
<name>A0A6A6SXX9_9PLEO</name>
<evidence type="ECO:0000313" key="10">
    <source>
        <dbReference type="EMBL" id="KAF2652390.1"/>
    </source>
</evidence>
<evidence type="ECO:0000256" key="8">
    <source>
        <dbReference type="SAM" id="Phobius"/>
    </source>
</evidence>
<dbReference type="GO" id="GO:0000329">
    <property type="term" value="C:fungal-type vacuole membrane"/>
    <property type="evidence" value="ECO:0007669"/>
    <property type="project" value="TreeGrafter"/>
</dbReference>
<dbReference type="OrthoDB" id="1699231at2759"/>
<feature type="transmembrane region" description="Helical" evidence="8">
    <location>
        <begin position="354"/>
        <end position="379"/>
    </location>
</feature>
<feature type="transmembrane region" description="Helical" evidence="8">
    <location>
        <begin position="150"/>
        <end position="172"/>
    </location>
</feature>
<dbReference type="GO" id="GO:0012505">
    <property type="term" value="C:endomembrane system"/>
    <property type="evidence" value="ECO:0007669"/>
    <property type="project" value="UniProtKB-SubCell"/>
</dbReference>
<keyword evidence="4 8" id="KW-0812">Transmembrane</keyword>
<keyword evidence="11" id="KW-1185">Reference proteome</keyword>
<dbReference type="GO" id="GO:0006874">
    <property type="term" value="P:intracellular calcium ion homeostasis"/>
    <property type="evidence" value="ECO:0007669"/>
    <property type="project" value="TreeGrafter"/>
</dbReference>
<comment type="similarity">
    <text evidence="2">Belongs to the Ca(2+):cation antiporter (CaCA) (TC 2.A.19) family.</text>
</comment>
<dbReference type="Gene3D" id="1.20.1420.30">
    <property type="entry name" value="NCX, central ion-binding region"/>
    <property type="match status" value="2"/>
</dbReference>
<accession>A0A6A6SXX9</accession>
<evidence type="ECO:0000256" key="3">
    <source>
        <dbReference type="ARBA" id="ARBA00022448"/>
    </source>
</evidence>
<evidence type="ECO:0000256" key="2">
    <source>
        <dbReference type="ARBA" id="ARBA00008170"/>
    </source>
</evidence>
<protein>
    <recommendedName>
        <fullName evidence="9">Sodium/calcium exchanger membrane region domain-containing protein</fullName>
    </recommendedName>
</protein>
<evidence type="ECO:0000256" key="7">
    <source>
        <dbReference type="ARBA" id="ARBA00023136"/>
    </source>
</evidence>
<dbReference type="EMBL" id="MU004403">
    <property type="protein sequence ID" value="KAF2652390.1"/>
    <property type="molecule type" value="Genomic_DNA"/>
</dbReference>
<dbReference type="PANTHER" id="PTHR31503:SF14">
    <property type="entry name" value="VACUOLAR CALCIUM ION TRANSPORTER"/>
    <property type="match status" value="1"/>
</dbReference>
<keyword evidence="5 8" id="KW-1133">Transmembrane helix</keyword>
<feature type="transmembrane region" description="Helical" evidence="8">
    <location>
        <begin position="109"/>
        <end position="130"/>
    </location>
</feature>
<dbReference type="PANTHER" id="PTHR31503">
    <property type="entry name" value="VACUOLAR CALCIUM ION TRANSPORTER"/>
    <property type="match status" value="1"/>
</dbReference>
<organism evidence="10 11">
    <name type="scientific">Lophiostoma macrostomum CBS 122681</name>
    <dbReference type="NCBI Taxonomy" id="1314788"/>
    <lineage>
        <taxon>Eukaryota</taxon>
        <taxon>Fungi</taxon>
        <taxon>Dikarya</taxon>
        <taxon>Ascomycota</taxon>
        <taxon>Pezizomycotina</taxon>
        <taxon>Dothideomycetes</taxon>
        <taxon>Pleosporomycetidae</taxon>
        <taxon>Pleosporales</taxon>
        <taxon>Lophiostomataceae</taxon>
        <taxon>Lophiostoma</taxon>
    </lineage>
</organism>
<dbReference type="FunFam" id="1.20.1420.30:FF:000027">
    <property type="entry name" value="Vacuolar calcium ion transporter"/>
    <property type="match status" value="1"/>
</dbReference>
<evidence type="ECO:0000256" key="1">
    <source>
        <dbReference type="ARBA" id="ARBA00004127"/>
    </source>
</evidence>
<evidence type="ECO:0000256" key="4">
    <source>
        <dbReference type="ARBA" id="ARBA00022692"/>
    </source>
</evidence>
<sequence>MSLANHQSSESTPLLHHIIPSHIHPDGESGRSGFQLGHFLNVSWRSGSNAAKYVNLLWPFVPVAIILHYAAPGKPLAIFTFAYIAMVPVANLLGFAGQEFARKMPKVSGILIETAFGSIVEIILFLILIAKHRSANGSSEHGNLIPVIQAAILGSILTNLLLCLGACFFVGGIRQQVQKFHASISEVGTGLLCVAGFGLLIPSAYYSALKDSAVYVPVGHHEFTEKMLLHNVLKISQVTSILLIIAFCIFIFYNASTQHSIFDEVLEADEHHDLDRESDLAKPKFTFTECIVALVLSLAIVTLLAVFLVERIEDVVESGVPDQFLGLILLPLVEKAAEHLTAVDEAWDGQMNFALFHCIGPSIQTALFNAPLVVIVGWIMGKDMDLNFEIFMIVLLVLSTVVVGNFLRDGESNYLECALLMIIYVIIAVAAWYYPNPDIATSNGVEGT</sequence>
<comment type="subcellular location">
    <subcellularLocation>
        <location evidence="1">Endomembrane system</location>
        <topology evidence="1">Multi-pass membrane protein</topology>
    </subcellularLocation>
</comment>
<keyword evidence="7 8" id="KW-0472">Membrane</keyword>
<dbReference type="GO" id="GO:0015369">
    <property type="term" value="F:calcium:proton antiporter activity"/>
    <property type="evidence" value="ECO:0007669"/>
    <property type="project" value="UniProtKB-ARBA"/>
</dbReference>
<dbReference type="InterPro" id="IPR044880">
    <property type="entry name" value="NCX_ion-bd_dom_sf"/>
</dbReference>
<feature type="domain" description="Sodium/calcium exchanger membrane region" evidence="9">
    <location>
        <begin position="291"/>
        <end position="432"/>
    </location>
</feature>
<proteinExistence type="inferred from homology"/>
<dbReference type="AlphaFoldDB" id="A0A6A6SXX9"/>
<evidence type="ECO:0000313" key="11">
    <source>
        <dbReference type="Proteomes" id="UP000799324"/>
    </source>
</evidence>
<keyword evidence="6" id="KW-0406">Ion transport</keyword>
<feature type="transmembrane region" description="Helical" evidence="8">
    <location>
        <begin position="77"/>
        <end position="97"/>
    </location>
</feature>
<evidence type="ECO:0000256" key="6">
    <source>
        <dbReference type="ARBA" id="ARBA00023065"/>
    </source>
</evidence>
<dbReference type="InterPro" id="IPR004837">
    <property type="entry name" value="NaCa_Exmemb"/>
</dbReference>
<feature type="domain" description="Sodium/calcium exchanger membrane region" evidence="9">
    <location>
        <begin position="76"/>
        <end position="253"/>
    </location>
</feature>
<keyword evidence="3" id="KW-0813">Transport</keyword>
<evidence type="ECO:0000256" key="5">
    <source>
        <dbReference type="ARBA" id="ARBA00022989"/>
    </source>
</evidence>
<feature type="transmembrane region" description="Helical" evidence="8">
    <location>
        <begin position="53"/>
        <end position="71"/>
    </location>
</feature>
<dbReference type="FunFam" id="1.20.1420.30:FF:000026">
    <property type="entry name" value="Vacuolar calcium ion transporter"/>
    <property type="match status" value="1"/>
</dbReference>
<reference evidence="10" key="1">
    <citation type="journal article" date="2020" name="Stud. Mycol.">
        <title>101 Dothideomycetes genomes: a test case for predicting lifestyles and emergence of pathogens.</title>
        <authorList>
            <person name="Haridas S."/>
            <person name="Albert R."/>
            <person name="Binder M."/>
            <person name="Bloem J."/>
            <person name="Labutti K."/>
            <person name="Salamov A."/>
            <person name="Andreopoulos B."/>
            <person name="Baker S."/>
            <person name="Barry K."/>
            <person name="Bills G."/>
            <person name="Bluhm B."/>
            <person name="Cannon C."/>
            <person name="Castanera R."/>
            <person name="Culley D."/>
            <person name="Daum C."/>
            <person name="Ezra D."/>
            <person name="Gonzalez J."/>
            <person name="Henrissat B."/>
            <person name="Kuo A."/>
            <person name="Liang C."/>
            <person name="Lipzen A."/>
            <person name="Lutzoni F."/>
            <person name="Magnuson J."/>
            <person name="Mondo S."/>
            <person name="Nolan M."/>
            <person name="Ohm R."/>
            <person name="Pangilinan J."/>
            <person name="Park H.-J."/>
            <person name="Ramirez L."/>
            <person name="Alfaro M."/>
            <person name="Sun H."/>
            <person name="Tritt A."/>
            <person name="Yoshinaga Y."/>
            <person name="Zwiers L.-H."/>
            <person name="Turgeon B."/>
            <person name="Goodwin S."/>
            <person name="Spatafora J."/>
            <person name="Crous P."/>
            <person name="Grigoriev I."/>
        </authorList>
    </citation>
    <scope>NUCLEOTIDE SEQUENCE</scope>
    <source>
        <strain evidence="10">CBS 122681</strain>
    </source>
</reference>
<feature type="transmembrane region" description="Helical" evidence="8">
    <location>
        <begin position="386"/>
        <end position="407"/>
    </location>
</feature>
<feature type="transmembrane region" description="Helical" evidence="8">
    <location>
        <begin position="413"/>
        <end position="434"/>
    </location>
</feature>
<dbReference type="Proteomes" id="UP000799324">
    <property type="component" value="Unassembled WGS sequence"/>
</dbReference>
<evidence type="ECO:0000259" key="9">
    <source>
        <dbReference type="Pfam" id="PF01699"/>
    </source>
</evidence>
<feature type="transmembrane region" description="Helical" evidence="8">
    <location>
        <begin position="290"/>
        <end position="309"/>
    </location>
</feature>
<dbReference type="InterPro" id="IPR004713">
    <property type="entry name" value="CaH_exchang"/>
</dbReference>
<feature type="transmembrane region" description="Helical" evidence="8">
    <location>
        <begin position="228"/>
        <end position="253"/>
    </location>
</feature>
<dbReference type="Pfam" id="PF01699">
    <property type="entry name" value="Na_Ca_ex"/>
    <property type="match status" value="2"/>
</dbReference>